<accession>A0A3M7SAA6</accession>
<organism evidence="1 2">
    <name type="scientific">Brachionus plicatilis</name>
    <name type="common">Marine rotifer</name>
    <name type="synonym">Brachionus muelleri</name>
    <dbReference type="NCBI Taxonomy" id="10195"/>
    <lineage>
        <taxon>Eukaryota</taxon>
        <taxon>Metazoa</taxon>
        <taxon>Spiralia</taxon>
        <taxon>Gnathifera</taxon>
        <taxon>Rotifera</taxon>
        <taxon>Eurotatoria</taxon>
        <taxon>Monogononta</taxon>
        <taxon>Pseudotrocha</taxon>
        <taxon>Ploima</taxon>
        <taxon>Brachionidae</taxon>
        <taxon>Brachionus</taxon>
    </lineage>
</organism>
<sequence length="108" mass="11916">MLVQSFASLFSKIASEALIASEATQSAVKKVLSKHKNPIACPECRKLMKNERGIFINLVDGDELERGNSTIGPTTWISNLVVTGEAKVRLTCDARPINKSLRRTRFPT</sequence>
<dbReference type="EMBL" id="REGN01001773">
    <property type="protein sequence ID" value="RNA32649.1"/>
    <property type="molecule type" value="Genomic_DNA"/>
</dbReference>
<dbReference type="OrthoDB" id="10157772at2759"/>
<dbReference type="Proteomes" id="UP000276133">
    <property type="component" value="Unassembled WGS sequence"/>
</dbReference>
<protein>
    <submittedName>
        <fullName evidence="1">Uncharacterized protein</fullName>
    </submittedName>
</protein>
<keyword evidence="2" id="KW-1185">Reference proteome</keyword>
<dbReference type="AlphaFoldDB" id="A0A3M7SAA6"/>
<name>A0A3M7SAA6_BRAPC</name>
<reference evidence="1 2" key="1">
    <citation type="journal article" date="2018" name="Sci. Rep.">
        <title>Genomic signatures of local adaptation to the degree of environmental predictability in rotifers.</title>
        <authorList>
            <person name="Franch-Gras L."/>
            <person name="Hahn C."/>
            <person name="Garcia-Roger E.M."/>
            <person name="Carmona M.J."/>
            <person name="Serra M."/>
            <person name="Gomez A."/>
        </authorList>
    </citation>
    <scope>NUCLEOTIDE SEQUENCE [LARGE SCALE GENOMIC DNA]</scope>
    <source>
        <strain evidence="1">HYR1</strain>
    </source>
</reference>
<comment type="caution">
    <text evidence="1">The sequence shown here is derived from an EMBL/GenBank/DDBJ whole genome shotgun (WGS) entry which is preliminary data.</text>
</comment>
<evidence type="ECO:0000313" key="1">
    <source>
        <dbReference type="EMBL" id="RNA32649.1"/>
    </source>
</evidence>
<proteinExistence type="predicted"/>
<gene>
    <name evidence="1" type="ORF">BpHYR1_035333</name>
</gene>
<evidence type="ECO:0000313" key="2">
    <source>
        <dbReference type="Proteomes" id="UP000276133"/>
    </source>
</evidence>